<comment type="caution">
    <text evidence="1">The sequence shown here is derived from an EMBL/GenBank/DDBJ whole genome shotgun (WGS) entry which is preliminary data.</text>
</comment>
<dbReference type="AlphaFoldDB" id="A0A8T2CJI3"/>
<accession>A0A8T2CJI3</accession>
<dbReference type="InterPro" id="IPR006462">
    <property type="entry name" value="MS5"/>
</dbReference>
<sequence length="325" mass="37012">MDRTMISGSRDECLHAAWDYWRRLDESECFDIEGIEAPPGAIALIPYDCQLPNSFHPLPLWVKLYASAGLHRFNMLQGTNFKLGYVMKFNKRLALLSPYYITLLAHDSVSGSHQSFQVLVNEQSVGKLNIIIPIARPKGVTTNERLIPCDSFSVDDKLPQWPSHDSFNDTKRFYLVKESELQNNDWINLYLQLVLCAIQRVRISDSDLSKLKIVKAVIETKEDMVSPNERLNAKTAVVYITFKGLANARIAAGEHDERKAIIRRIFDEHTGHLSLLGDLIGEKRFVNIDPVTYFNSPAYLEDITHELPPDSPWMDILAGTGPWIR</sequence>
<gene>
    <name evidence="1" type="ORF">ISN44_As06g020530</name>
</gene>
<dbReference type="Pfam" id="PF04776">
    <property type="entry name" value="protein_MS5"/>
    <property type="match status" value="1"/>
</dbReference>
<proteinExistence type="predicted"/>
<dbReference type="Proteomes" id="UP000694251">
    <property type="component" value="Chromosome 6"/>
</dbReference>
<dbReference type="EMBL" id="JAEFBJ010000006">
    <property type="protein sequence ID" value="KAG7597723.1"/>
    <property type="molecule type" value="Genomic_DNA"/>
</dbReference>
<protein>
    <submittedName>
        <fullName evidence="1">Protein MS5</fullName>
    </submittedName>
</protein>
<evidence type="ECO:0000313" key="2">
    <source>
        <dbReference type="Proteomes" id="UP000694251"/>
    </source>
</evidence>
<dbReference type="OrthoDB" id="1056146at2759"/>
<dbReference type="PANTHER" id="PTHR31260:SF35">
    <property type="entry name" value="MALECTIN-LIKE DOMAIN-CONTAINING PROTEIN"/>
    <property type="match status" value="1"/>
</dbReference>
<dbReference type="NCBIfam" id="TIGR01572">
    <property type="entry name" value="A_thl_para_3677"/>
    <property type="match status" value="1"/>
</dbReference>
<organism evidence="1 2">
    <name type="scientific">Arabidopsis suecica</name>
    <name type="common">Swedish thale-cress</name>
    <name type="synonym">Cardaminopsis suecica</name>
    <dbReference type="NCBI Taxonomy" id="45249"/>
    <lineage>
        <taxon>Eukaryota</taxon>
        <taxon>Viridiplantae</taxon>
        <taxon>Streptophyta</taxon>
        <taxon>Embryophyta</taxon>
        <taxon>Tracheophyta</taxon>
        <taxon>Spermatophyta</taxon>
        <taxon>Magnoliopsida</taxon>
        <taxon>eudicotyledons</taxon>
        <taxon>Gunneridae</taxon>
        <taxon>Pentapetalae</taxon>
        <taxon>rosids</taxon>
        <taxon>malvids</taxon>
        <taxon>Brassicales</taxon>
        <taxon>Brassicaceae</taxon>
        <taxon>Camelineae</taxon>
        <taxon>Arabidopsis</taxon>
    </lineage>
</organism>
<evidence type="ECO:0000313" key="1">
    <source>
        <dbReference type="EMBL" id="KAG7597723.1"/>
    </source>
</evidence>
<dbReference type="PANTHER" id="PTHR31260">
    <property type="entry name" value="CYSTATIN/MONELLIN SUPERFAMILY PROTEIN"/>
    <property type="match status" value="1"/>
</dbReference>
<keyword evidence="2" id="KW-1185">Reference proteome</keyword>
<name>A0A8T2CJI3_ARASU</name>
<reference evidence="1 2" key="1">
    <citation type="submission" date="2020-12" db="EMBL/GenBank/DDBJ databases">
        <title>Concerted genomic and epigenomic changes stabilize Arabidopsis allopolyploids.</title>
        <authorList>
            <person name="Chen Z."/>
        </authorList>
    </citation>
    <scope>NUCLEOTIDE SEQUENCE [LARGE SCALE GENOMIC DNA]</scope>
    <source>
        <strain evidence="1">As9502</strain>
        <tissue evidence="1">Leaf</tissue>
    </source>
</reference>